<reference evidence="1" key="1">
    <citation type="journal article" date="2014" name="Front. Microbiol.">
        <title>High frequency of phylogenetically diverse reductive dehalogenase-homologous genes in deep subseafloor sedimentary metagenomes.</title>
        <authorList>
            <person name="Kawai M."/>
            <person name="Futagami T."/>
            <person name="Toyoda A."/>
            <person name="Takaki Y."/>
            <person name="Nishi S."/>
            <person name="Hori S."/>
            <person name="Arai W."/>
            <person name="Tsubouchi T."/>
            <person name="Morono Y."/>
            <person name="Uchiyama I."/>
            <person name="Ito T."/>
            <person name="Fujiyama A."/>
            <person name="Inagaki F."/>
            <person name="Takami H."/>
        </authorList>
    </citation>
    <scope>NUCLEOTIDE SEQUENCE</scope>
    <source>
        <strain evidence="1">Expedition CK06-06</strain>
    </source>
</reference>
<accession>X1VZJ4</accession>
<organism evidence="1">
    <name type="scientific">marine sediment metagenome</name>
    <dbReference type="NCBI Taxonomy" id="412755"/>
    <lineage>
        <taxon>unclassified sequences</taxon>
        <taxon>metagenomes</taxon>
        <taxon>ecological metagenomes</taxon>
    </lineage>
</organism>
<protein>
    <submittedName>
        <fullName evidence="1">Uncharacterized protein</fullName>
    </submittedName>
</protein>
<name>X1VZJ4_9ZZZZ</name>
<gene>
    <name evidence="1" type="ORF">S12H4_58307</name>
</gene>
<dbReference type="EMBL" id="BARW01037847">
    <property type="protein sequence ID" value="GAJ18560.1"/>
    <property type="molecule type" value="Genomic_DNA"/>
</dbReference>
<dbReference type="AlphaFoldDB" id="X1VZJ4"/>
<feature type="non-terminal residue" evidence="1">
    <location>
        <position position="1"/>
    </location>
</feature>
<proteinExistence type="predicted"/>
<comment type="caution">
    <text evidence="1">The sequence shown here is derived from an EMBL/GenBank/DDBJ whole genome shotgun (WGS) entry which is preliminary data.</text>
</comment>
<sequence length="47" mass="5489">GWVNGDLIQIYMKSAEAGDYVYVRNMRFYYDPEDYITHLGGLLLEAK</sequence>
<evidence type="ECO:0000313" key="1">
    <source>
        <dbReference type="EMBL" id="GAJ18560.1"/>
    </source>
</evidence>